<name>A0A0F3N6P5_9RICK</name>
<keyword evidence="1" id="KW-0812">Transmembrane</keyword>
<reference evidence="2 3" key="1">
    <citation type="submission" date="2015-02" db="EMBL/GenBank/DDBJ databases">
        <title>Genome Sequencing of Rickettsiales.</title>
        <authorList>
            <person name="Daugherty S.C."/>
            <person name="Su Q."/>
            <person name="Abolude K."/>
            <person name="Beier-Sexton M."/>
            <person name="Carlyon J.A."/>
            <person name="Carter R."/>
            <person name="Day N.P."/>
            <person name="Dumler S.J."/>
            <person name="Dyachenko V."/>
            <person name="Godinez A."/>
            <person name="Kurtti T.J."/>
            <person name="Lichay M."/>
            <person name="Mullins K.E."/>
            <person name="Ott S."/>
            <person name="Pappas-Brown V."/>
            <person name="Paris D.H."/>
            <person name="Patel P."/>
            <person name="Richards A.L."/>
            <person name="Sadzewicz L."/>
            <person name="Sears K."/>
            <person name="Seidman D."/>
            <person name="Sengamalay N."/>
            <person name="Stenos J."/>
            <person name="Tallon L.J."/>
            <person name="Vincent G."/>
            <person name="Fraser C.M."/>
            <person name="Munderloh U."/>
            <person name="Dunning-Hotopp J.C."/>
        </authorList>
    </citation>
    <scope>NUCLEOTIDE SEQUENCE [LARGE SCALE GENOMIC DNA]</scope>
    <source>
        <strain evidence="2 3">EmCRT</strain>
    </source>
</reference>
<organism evidence="2 3">
    <name type="scientific">Ehrlichia cf. muris str. EmCRT</name>
    <dbReference type="NCBI Taxonomy" id="1359167"/>
    <lineage>
        <taxon>Bacteria</taxon>
        <taxon>Pseudomonadati</taxon>
        <taxon>Pseudomonadota</taxon>
        <taxon>Alphaproteobacteria</taxon>
        <taxon>Rickettsiales</taxon>
        <taxon>Anaplasmataceae</taxon>
        <taxon>Ehrlichia</taxon>
    </lineage>
</organism>
<evidence type="ECO:0000313" key="3">
    <source>
        <dbReference type="Proteomes" id="UP000033546"/>
    </source>
</evidence>
<proteinExistence type="predicted"/>
<keyword evidence="1" id="KW-1133">Transmembrane helix</keyword>
<dbReference type="PATRIC" id="fig|1359167.3.peg.798"/>
<evidence type="ECO:0000256" key="1">
    <source>
        <dbReference type="SAM" id="Phobius"/>
    </source>
</evidence>
<dbReference type="Proteomes" id="UP000033546">
    <property type="component" value="Unassembled WGS sequence"/>
</dbReference>
<comment type="caution">
    <text evidence="2">The sequence shown here is derived from an EMBL/GenBank/DDBJ whole genome shotgun (WGS) entry which is preliminary data.</text>
</comment>
<feature type="transmembrane region" description="Helical" evidence="1">
    <location>
        <begin position="697"/>
        <end position="717"/>
    </location>
</feature>
<gene>
    <name evidence="2" type="ORF">EMUCRT_0831</name>
</gene>
<evidence type="ECO:0000313" key="2">
    <source>
        <dbReference type="EMBL" id="KJV63377.1"/>
    </source>
</evidence>
<protein>
    <submittedName>
        <fullName evidence="2">Uncharacterized protein</fullName>
    </submittedName>
</protein>
<sequence>MRTLQKPVEMIVNDTSRNQEVTQNKISVLNAYSVNFVQVDSAIFSAYYVKRNFVGYDLICEIRHGNSIYHVKVNDDSILDRAVKNYLPGMLLVKGVDNDFLIIALSEGVLRECKIKSTVSLKIYKVRYFPNITLFDMGKIPLSNSVNSLKEEVKYPVVLYQSRVDTVVIIGRVDNDDRAKLPDRFYVMWRMQYHDGKFQLIKPMTRGIKFNSKYLFKYSGYIGYGKYSDKLIMVSDFKRHLNLLYVGKYLNSGQRFFSSLYEISVDYNLNLNIGECLINHRYGCNLADNARYDIPMSGIDVISAVRNGEDTYVAYVGVVPDGKFKNDDQLVVVHSKAGNQLSIYDFMQIKEHITSLYVKHVGNSIIITIVGLDNIIKYGIPELQLRSGNITHIDVIQFSRHEVTNIADFVDVVTQDVLLEDAYAKVRTVEAKKTDNNYMTHMSFSIREVQSRDIFTTRQSHISTDSINMPVYEVTTPTNYMTTYDLLKISEGLQKVVSGLSSTAKVNVEHMTTGSLPYVSGDSKKETKKSTLYYGSHVIPSTTRSVILNTDSSTKSSVGNNTADFVDRGLMSTNHNHHVSSVTRIPGQSTTVKRAKFTTGKKKYIGNASDVEYGVLNKKTKHEIRSTTRSSLRSKSTLRRHVFYDEDLETTNDYAVTGRLSFTTTSISRSDSFFLTNDSISRNKTYSVNYNSSNHGLLVGAIFIVGLIIMLFVGVFYNKFGCNRLRRSLTRCMDRSSRGCNIPELQVFELRDRQEIVGVQIPNRMAY</sequence>
<dbReference type="AlphaFoldDB" id="A0A0F3N6P5"/>
<dbReference type="RefSeq" id="WP_052692822.1">
    <property type="nucleotide sequence ID" value="NZ_LANU01000003.1"/>
</dbReference>
<dbReference type="EMBL" id="LANU01000003">
    <property type="protein sequence ID" value="KJV63377.1"/>
    <property type="molecule type" value="Genomic_DNA"/>
</dbReference>
<keyword evidence="1" id="KW-0472">Membrane</keyword>
<accession>A0A0F3N6P5</accession>